<accession>A0ABW9XQF4</accession>
<dbReference type="EMBL" id="JAAAMV010000009">
    <property type="protein sequence ID" value="NBD24723.1"/>
    <property type="molecule type" value="Genomic_DNA"/>
</dbReference>
<gene>
    <name evidence="1" type="ORF">GT019_12640</name>
</gene>
<dbReference type="RefSeq" id="WP_161743541.1">
    <property type="nucleotide sequence ID" value="NZ_JAAAMV010000009.1"/>
</dbReference>
<evidence type="ECO:0000313" key="2">
    <source>
        <dbReference type="Proteomes" id="UP000665561"/>
    </source>
</evidence>
<keyword evidence="2" id="KW-1185">Reference proteome</keyword>
<proteinExistence type="predicted"/>
<protein>
    <recommendedName>
        <fullName evidence="3">DUF2642 domain-containing protein</fullName>
    </recommendedName>
</protein>
<organism evidence="1 2">
    <name type="scientific">Paenibacillus glycinis</name>
    <dbReference type="NCBI Taxonomy" id="2697035"/>
    <lineage>
        <taxon>Bacteria</taxon>
        <taxon>Bacillati</taxon>
        <taxon>Bacillota</taxon>
        <taxon>Bacilli</taxon>
        <taxon>Bacillales</taxon>
        <taxon>Paenibacillaceae</taxon>
        <taxon>Paenibacillus</taxon>
    </lineage>
</organism>
<sequence length="58" mass="6381">MAALLNRLRGKLVVLKTSSSEEIGGRIVKVVGRVVILRTLLGTRIFVPIRKVIAVITR</sequence>
<evidence type="ECO:0000313" key="1">
    <source>
        <dbReference type="EMBL" id="NBD24723.1"/>
    </source>
</evidence>
<dbReference type="Proteomes" id="UP000665561">
    <property type="component" value="Unassembled WGS sequence"/>
</dbReference>
<evidence type="ECO:0008006" key="3">
    <source>
        <dbReference type="Google" id="ProtNLM"/>
    </source>
</evidence>
<name>A0ABW9XQF4_9BACL</name>
<reference evidence="1 2" key="1">
    <citation type="submission" date="2020-01" db="EMBL/GenBank/DDBJ databases">
        <title>Paenibacillus soybeanensis sp. nov. isolated from the nodules of soybean (Glycine max(L.) Merr).</title>
        <authorList>
            <person name="Wang H."/>
        </authorList>
    </citation>
    <scope>NUCLEOTIDE SEQUENCE [LARGE SCALE GENOMIC DNA]</scope>
    <source>
        <strain evidence="1 2">T1</strain>
    </source>
</reference>
<comment type="caution">
    <text evidence="1">The sequence shown here is derived from an EMBL/GenBank/DDBJ whole genome shotgun (WGS) entry which is preliminary data.</text>
</comment>